<feature type="domain" description="Flavoprotein" evidence="5">
    <location>
        <begin position="1"/>
        <end position="89"/>
    </location>
</feature>
<evidence type="ECO:0000259" key="5">
    <source>
        <dbReference type="Pfam" id="PF02441"/>
    </source>
</evidence>
<dbReference type="SUPFAM" id="SSF52507">
    <property type="entry name" value="Homo-oligomeric flavin-containing Cys decarboxylases, HFCD"/>
    <property type="match status" value="1"/>
</dbReference>
<keyword evidence="3" id="KW-0288">FMN</keyword>
<name>A0A0F9YJF9_9ZZZZ</name>
<dbReference type="InterPro" id="IPR003382">
    <property type="entry name" value="Flavoprotein"/>
</dbReference>
<evidence type="ECO:0000256" key="1">
    <source>
        <dbReference type="ARBA" id="ARBA00022602"/>
    </source>
</evidence>
<keyword evidence="4" id="KW-0808">Transferase</keyword>
<dbReference type="GO" id="GO:0004659">
    <property type="term" value="F:prenyltransferase activity"/>
    <property type="evidence" value="ECO:0007669"/>
    <property type="project" value="UniProtKB-KW"/>
</dbReference>
<proteinExistence type="predicted"/>
<evidence type="ECO:0000313" key="6">
    <source>
        <dbReference type="EMBL" id="KKO04699.1"/>
    </source>
</evidence>
<keyword evidence="2" id="KW-0285">Flavoprotein</keyword>
<sequence length="117" mass="12634">MIVAPCSMRSLGAIANSLSDNLLVRAADVQLKERRRLVLIARESPLHLGHLRAMCAVTEMGAIVAPPSPAFYLKPVTSDEIIDQIARRAADLLGVLPPMARQWTDACRPPLSRPGGV</sequence>
<comment type="caution">
    <text evidence="6">The sequence shown here is derived from an EMBL/GenBank/DDBJ whole genome shotgun (WGS) entry which is preliminary data.</text>
</comment>
<dbReference type="Pfam" id="PF02441">
    <property type="entry name" value="Flavoprotein"/>
    <property type="match status" value="1"/>
</dbReference>
<dbReference type="NCBIfam" id="TIGR00421">
    <property type="entry name" value="ubiX_pad"/>
    <property type="match status" value="1"/>
</dbReference>
<evidence type="ECO:0000256" key="4">
    <source>
        <dbReference type="ARBA" id="ARBA00022679"/>
    </source>
</evidence>
<dbReference type="InterPro" id="IPR004507">
    <property type="entry name" value="UbiX-like"/>
</dbReference>
<dbReference type="EMBL" id="LAZR01000022">
    <property type="protein sequence ID" value="KKO04699.1"/>
    <property type="molecule type" value="Genomic_DNA"/>
</dbReference>
<reference evidence="6" key="1">
    <citation type="journal article" date="2015" name="Nature">
        <title>Complex archaea that bridge the gap between prokaryotes and eukaryotes.</title>
        <authorList>
            <person name="Spang A."/>
            <person name="Saw J.H."/>
            <person name="Jorgensen S.L."/>
            <person name="Zaremba-Niedzwiedzka K."/>
            <person name="Martijn J."/>
            <person name="Lind A.E."/>
            <person name="van Eijk R."/>
            <person name="Schleper C."/>
            <person name="Guy L."/>
            <person name="Ettema T.J."/>
        </authorList>
    </citation>
    <scope>NUCLEOTIDE SEQUENCE</scope>
</reference>
<evidence type="ECO:0000256" key="3">
    <source>
        <dbReference type="ARBA" id="ARBA00022643"/>
    </source>
</evidence>
<organism evidence="6">
    <name type="scientific">marine sediment metagenome</name>
    <dbReference type="NCBI Taxonomy" id="412755"/>
    <lineage>
        <taxon>unclassified sequences</taxon>
        <taxon>metagenomes</taxon>
        <taxon>ecological metagenomes</taxon>
    </lineage>
</organism>
<protein>
    <recommendedName>
        <fullName evidence="5">Flavoprotein domain-containing protein</fullName>
    </recommendedName>
</protein>
<dbReference type="InterPro" id="IPR036551">
    <property type="entry name" value="Flavin_trans-like"/>
</dbReference>
<gene>
    <name evidence="6" type="ORF">LCGC14_0085280</name>
</gene>
<dbReference type="Gene3D" id="3.40.50.1950">
    <property type="entry name" value="Flavin prenyltransferase-like"/>
    <property type="match status" value="1"/>
</dbReference>
<keyword evidence="1" id="KW-0637">Prenyltransferase</keyword>
<evidence type="ECO:0000256" key="2">
    <source>
        <dbReference type="ARBA" id="ARBA00022630"/>
    </source>
</evidence>
<accession>A0A0F9YJF9</accession>
<dbReference type="AlphaFoldDB" id="A0A0F9YJF9"/>